<dbReference type="Pfam" id="PF21531">
    <property type="entry name" value="Rv2175c_wHTH"/>
    <property type="match status" value="1"/>
</dbReference>
<feature type="domain" description="DNA-binding protein Rv2175c wHTH" evidence="2">
    <location>
        <begin position="3"/>
        <end position="59"/>
    </location>
</feature>
<evidence type="ECO:0000259" key="1">
    <source>
        <dbReference type="Pfam" id="PF18367"/>
    </source>
</evidence>
<evidence type="ECO:0000313" key="3">
    <source>
        <dbReference type="EMBL" id="CDZ89578.1"/>
    </source>
</evidence>
<feature type="domain" description="Rv2175c C-terminal" evidence="1">
    <location>
        <begin position="68"/>
        <end position="122"/>
    </location>
</feature>
<dbReference type="RefSeq" id="WP_026138005.1">
    <property type="nucleotide sequence ID" value="NZ_CP023714.1"/>
</dbReference>
<dbReference type="GeneID" id="66836317"/>
<protein>
    <submittedName>
        <fullName evidence="3">Uncharacterized protein</fullName>
    </submittedName>
</protein>
<dbReference type="AlphaFoldDB" id="A0A098BLH7"/>
<evidence type="ECO:0000313" key="4">
    <source>
        <dbReference type="Proteomes" id="UP000042997"/>
    </source>
</evidence>
<dbReference type="EMBL" id="CCSD01000060">
    <property type="protein sequence ID" value="CDZ89578.1"/>
    <property type="molecule type" value="Genomic_DNA"/>
</dbReference>
<proteinExistence type="predicted"/>
<organism evidence="3 4">
    <name type="scientific">Rhodococcus ruber</name>
    <dbReference type="NCBI Taxonomy" id="1830"/>
    <lineage>
        <taxon>Bacteria</taxon>
        <taxon>Bacillati</taxon>
        <taxon>Actinomycetota</taxon>
        <taxon>Actinomycetes</taxon>
        <taxon>Mycobacteriales</taxon>
        <taxon>Nocardiaceae</taxon>
        <taxon>Rhodococcus</taxon>
    </lineage>
</organism>
<evidence type="ECO:0000259" key="2">
    <source>
        <dbReference type="Pfam" id="PF21531"/>
    </source>
</evidence>
<sequence>MSAIPYSEDVLDRSVPVLQLVDVAKQLGLVITRVHQLLRDRQLLAIKRDGVLAVPAAFFDDDGQILTGIPGLIAVLHDGGFRDDEILNWMFRDDDTLTGGSPAAAMHTHARREVMRRAQALGF</sequence>
<gene>
    <name evidence="3" type="ORF">RHRU231_490013</name>
</gene>
<dbReference type="GO" id="GO:0003677">
    <property type="term" value="F:DNA binding"/>
    <property type="evidence" value="ECO:0007669"/>
    <property type="project" value="InterPro"/>
</dbReference>
<accession>A0A098BLH7</accession>
<reference evidence="3 4" key="1">
    <citation type="journal article" date="2014" name="Genome Announc.">
        <title>Draft Genome Sequence of Propane- and Butane-Oxidizing Actinobacterium Rhodococcus ruber IEGM 231.</title>
        <authorList>
            <person name="Ivshina I.B."/>
            <person name="Kuyukina M.S."/>
            <person name="Krivoruchko A.V."/>
            <person name="Barbe V."/>
            <person name="Fischer C."/>
        </authorList>
    </citation>
    <scope>NUCLEOTIDE SEQUENCE [LARGE SCALE GENOMIC DNA]</scope>
</reference>
<dbReference type="InterPro" id="IPR041098">
    <property type="entry name" value="Rv2175c_C"/>
</dbReference>
<dbReference type="InterPro" id="IPR048576">
    <property type="entry name" value="Rv2175c_wHTH"/>
</dbReference>
<dbReference type="Proteomes" id="UP000042997">
    <property type="component" value="Unassembled WGS sequence"/>
</dbReference>
<name>A0A098BLH7_9NOCA</name>
<dbReference type="eggNOG" id="ENOG5032W34">
    <property type="taxonomic scope" value="Bacteria"/>
</dbReference>
<dbReference type="Pfam" id="PF18367">
    <property type="entry name" value="Rv2175c_C"/>
    <property type="match status" value="1"/>
</dbReference>